<dbReference type="GO" id="GO:0050660">
    <property type="term" value="F:flavin adenine dinucleotide binding"/>
    <property type="evidence" value="ECO:0007669"/>
    <property type="project" value="InterPro"/>
</dbReference>
<protein>
    <recommendedName>
        <fullName evidence="12">Acyl-CoA dehydrogenase</fullName>
    </recommendedName>
</protein>
<reference evidence="11" key="1">
    <citation type="submission" date="2018-05" db="EMBL/GenBank/DDBJ databases">
        <authorList>
            <person name="Lanie J.A."/>
            <person name="Ng W.-L."/>
            <person name="Kazmierczak K.M."/>
            <person name="Andrzejewski T.M."/>
            <person name="Davidsen T.M."/>
            <person name="Wayne K.J."/>
            <person name="Tettelin H."/>
            <person name="Glass J.I."/>
            <person name="Rusch D."/>
            <person name="Podicherti R."/>
            <person name="Tsui H.-C.T."/>
            <person name="Winkler M.E."/>
        </authorList>
    </citation>
    <scope>NUCLEOTIDE SEQUENCE</scope>
</reference>
<dbReference type="GO" id="GO:0003995">
    <property type="term" value="F:acyl-CoA dehydrogenase activity"/>
    <property type="evidence" value="ECO:0007669"/>
    <property type="project" value="TreeGrafter"/>
</dbReference>
<sequence length="379" mass="41846">MEPFFTNSQKMVWESIRRFSEDTVLPLARDIDANDEFPSGLYQELAKMGVFGTEISETLGGSGFDTKTTCIIMEELARCSGSIGNIFAIPVESIRFIQEHGNEKQQELIPSIIAGKRIPASCASEPEAGSDFSAIRTSAVRDGSDYVINGTKAWVSLGLVADLIFVFAKTDSAAGHRGISCFMVDGDNPGLHRGSKEELLGMRGLATGQLLFENCRVPETSRIGAENSGFKMAMKNFNYSRILMATMALGITIAGYEDALSYSRERVQFGQKIFDFQSIQFMLADMSTDIAAARLMIDHTIRLLEGGYPIIQQAAQAKLFTTDMAMKHVTNAVQIHGGNGYSKSYRAERLFRDIKLAQIYEGTNQIQRLIIAKQLEIIH</sequence>
<evidence type="ECO:0000256" key="3">
    <source>
        <dbReference type="ARBA" id="ARBA00009347"/>
    </source>
</evidence>
<gene>
    <name evidence="11" type="ORF">METZ01_LOCUS144557</name>
</gene>
<feature type="domain" description="Acyl-CoA oxidase/dehydrogenase middle" evidence="9">
    <location>
        <begin position="122"/>
        <end position="215"/>
    </location>
</feature>
<dbReference type="Pfam" id="PF00441">
    <property type="entry name" value="Acyl-CoA_dh_1"/>
    <property type="match status" value="1"/>
</dbReference>
<dbReference type="Gene3D" id="1.20.140.10">
    <property type="entry name" value="Butyryl-CoA Dehydrogenase, subunit A, domain 3"/>
    <property type="match status" value="1"/>
</dbReference>
<evidence type="ECO:0000256" key="2">
    <source>
        <dbReference type="ARBA" id="ARBA00005109"/>
    </source>
</evidence>
<dbReference type="SUPFAM" id="SSF56645">
    <property type="entry name" value="Acyl-CoA dehydrogenase NM domain-like"/>
    <property type="match status" value="1"/>
</dbReference>
<organism evidence="11">
    <name type="scientific">marine metagenome</name>
    <dbReference type="NCBI Taxonomy" id="408172"/>
    <lineage>
        <taxon>unclassified sequences</taxon>
        <taxon>metagenomes</taxon>
        <taxon>ecological metagenomes</taxon>
    </lineage>
</organism>
<dbReference type="PANTHER" id="PTHR43884">
    <property type="entry name" value="ACYL-COA DEHYDROGENASE"/>
    <property type="match status" value="1"/>
</dbReference>
<feature type="domain" description="Acyl-CoA dehydrogenase/oxidase N-terminal" evidence="10">
    <location>
        <begin position="6"/>
        <end position="115"/>
    </location>
</feature>
<evidence type="ECO:0000259" key="9">
    <source>
        <dbReference type="Pfam" id="PF02770"/>
    </source>
</evidence>
<evidence type="ECO:0000259" key="10">
    <source>
        <dbReference type="Pfam" id="PF02771"/>
    </source>
</evidence>
<comment type="similarity">
    <text evidence="3">Belongs to the acyl-CoA dehydrogenase family.</text>
</comment>
<keyword evidence="7" id="KW-0560">Oxidoreductase</keyword>
<evidence type="ECO:0000256" key="5">
    <source>
        <dbReference type="ARBA" id="ARBA00022630"/>
    </source>
</evidence>
<dbReference type="PANTHER" id="PTHR43884:SF12">
    <property type="entry name" value="ISOVALERYL-COA DEHYDROGENASE, MITOCHONDRIAL-RELATED"/>
    <property type="match status" value="1"/>
</dbReference>
<evidence type="ECO:0000259" key="8">
    <source>
        <dbReference type="Pfam" id="PF00441"/>
    </source>
</evidence>
<evidence type="ECO:0000256" key="7">
    <source>
        <dbReference type="ARBA" id="ARBA00023002"/>
    </source>
</evidence>
<dbReference type="Gene3D" id="2.40.110.10">
    <property type="entry name" value="Butyryl-CoA Dehydrogenase, subunit A, domain 2"/>
    <property type="match status" value="1"/>
</dbReference>
<dbReference type="InterPro" id="IPR046373">
    <property type="entry name" value="Acyl-CoA_Oxase/DH_mid-dom_sf"/>
</dbReference>
<dbReference type="SUPFAM" id="SSF47203">
    <property type="entry name" value="Acyl-CoA dehydrogenase C-terminal domain-like"/>
    <property type="match status" value="1"/>
</dbReference>
<evidence type="ECO:0000256" key="6">
    <source>
        <dbReference type="ARBA" id="ARBA00022827"/>
    </source>
</evidence>
<dbReference type="FunFam" id="1.20.140.10:FF:000001">
    <property type="entry name" value="Acyl-CoA dehydrogenase"/>
    <property type="match status" value="1"/>
</dbReference>
<dbReference type="Pfam" id="PF02771">
    <property type="entry name" value="Acyl-CoA_dh_N"/>
    <property type="match status" value="1"/>
</dbReference>
<dbReference type="InterPro" id="IPR036250">
    <property type="entry name" value="AcylCo_DH-like_C"/>
</dbReference>
<dbReference type="EMBL" id="UINC01022327">
    <property type="protein sequence ID" value="SVA91703.1"/>
    <property type="molecule type" value="Genomic_DNA"/>
</dbReference>
<evidence type="ECO:0000256" key="1">
    <source>
        <dbReference type="ARBA" id="ARBA00001974"/>
    </source>
</evidence>
<evidence type="ECO:0000313" key="11">
    <source>
        <dbReference type="EMBL" id="SVA91703.1"/>
    </source>
</evidence>
<dbReference type="GO" id="GO:0009083">
    <property type="term" value="P:branched-chain amino acid catabolic process"/>
    <property type="evidence" value="ECO:0007669"/>
    <property type="project" value="UniProtKB-KW"/>
</dbReference>
<dbReference type="InterPro" id="IPR013786">
    <property type="entry name" value="AcylCoA_DH/ox_N"/>
</dbReference>
<comment type="pathway">
    <text evidence="2">Amino-acid degradation; L-valine degradation.</text>
</comment>
<keyword evidence="4" id="KW-0101">Branched-chain amino acid catabolism</keyword>
<keyword evidence="5" id="KW-0285">Flavoprotein</keyword>
<evidence type="ECO:0008006" key="12">
    <source>
        <dbReference type="Google" id="ProtNLM"/>
    </source>
</evidence>
<dbReference type="InterPro" id="IPR037069">
    <property type="entry name" value="AcylCoA_DH/ox_N_sf"/>
</dbReference>
<dbReference type="InterPro" id="IPR009075">
    <property type="entry name" value="AcylCo_DH/oxidase_C"/>
</dbReference>
<dbReference type="Gene3D" id="1.10.540.10">
    <property type="entry name" value="Acyl-CoA dehydrogenase/oxidase, N-terminal domain"/>
    <property type="match status" value="1"/>
</dbReference>
<feature type="domain" description="Acyl-CoA dehydrogenase/oxidase C-terminal" evidence="8">
    <location>
        <begin position="227"/>
        <end position="375"/>
    </location>
</feature>
<comment type="cofactor">
    <cofactor evidence="1">
        <name>FAD</name>
        <dbReference type="ChEBI" id="CHEBI:57692"/>
    </cofactor>
</comment>
<accession>A0A381ZSG1</accession>
<keyword evidence="6" id="KW-0274">FAD</keyword>
<dbReference type="FunFam" id="2.40.110.10:FF:000001">
    <property type="entry name" value="Acyl-CoA dehydrogenase, mitochondrial"/>
    <property type="match status" value="1"/>
</dbReference>
<dbReference type="InterPro" id="IPR006091">
    <property type="entry name" value="Acyl-CoA_Oxase/DH_mid-dom"/>
</dbReference>
<dbReference type="AlphaFoldDB" id="A0A381ZSG1"/>
<proteinExistence type="inferred from homology"/>
<dbReference type="InterPro" id="IPR009100">
    <property type="entry name" value="AcylCoA_DH/oxidase_NM_dom_sf"/>
</dbReference>
<evidence type="ECO:0000256" key="4">
    <source>
        <dbReference type="ARBA" id="ARBA00022456"/>
    </source>
</evidence>
<name>A0A381ZSG1_9ZZZZ</name>
<dbReference type="Pfam" id="PF02770">
    <property type="entry name" value="Acyl-CoA_dh_M"/>
    <property type="match status" value="1"/>
</dbReference>